<dbReference type="OrthoDB" id="10971at2157"/>
<organism evidence="1 2">
    <name type="scientific">Candidatus Nitrosotalea okcheonensis</name>
    <dbReference type="NCBI Taxonomy" id="1903276"/>
    <lineage>
        <taxon>Archaea</taxon>
        <taxon>Nitrososphaerota</taxon>
        <taxon>Nitrososphaeria</taxon>
        <taxon>Nitrosotaleales</taxon>
        <taxon>Nitrosotaleaceae</taxon>
        <taxon>Nitrosotalea</taxon>
    </lineage>
</organism>
<reference evidence="2" key="1">
    <citation type="submission" date="2017-03" db="EMBL/GenBank/DDBJ databases">
        <authorList>
            <person name="Herbold C."/>
        </authorList>
    </citation>
    <scope>NUCLEOTIDE SEQUENCE [LARGE SCALE GENOMIC DNA]</scope>
</reference>
<dbReference type="RefSeq" id="WP_157928007.1">
    <property type="nucleotide sequence ID" value="NZ_LT841358.1"/>
</dbReference>
<evidence type="ECO:0000313" key="1">
    <source>
        <dbReference type="EMBL" id="SMH72185.1"/>
    </source>
</evidence>
<accession>A0A2H1FHE1</accession>
<proteinExistence type="predicted"/>
<dbReference type="Proteomes" id="UP000230607">
    <property type="component" value="Chromosome 1"/>
</dbReference>
<name>A0A2H1FHE1_9ARCH</name>
<evidence type="ECO:0000313" key="2">
    <source>
        <dbReference type="Proteomes" id="UP000230607"/>
    </source>
</evidence>
<gene>
    <name evidence="1" type="ORF">NCS_30025</name>
</gene>
<dbReference type="AlphaFoldDB" id="A0A2H1FHE1"/>
<protein>
    <submittedName>
        <fullName evidence="1">Uncharacterized protein</fullName>
    </submittedName>
</protein>
<keyword evidence="2" id="KW-1185">Reference proteome</keyword>
<sequence length="47" mass="5291">MVKRKLLSDDGKSMAVLYLDKFSIDLIAYLDQNRNAISDLESKLSGD</sequence>
<dbReference type="EMBL" id="LT841358">
    <property type="protein sequence ID" value="SMH72185.1"/>
    <property type="molecule type" value="Genomic_DNA"/>
</dbReference>